<evidence type="ECO:0000256" key="3">
    <source>
        <dbReference type="ARBA" id="ARBA00011738"/>
    </source>
</evidence>
<evidence type="ECO:0000256" key="17">
    <source>
        <dbReference type="SAM" id="Phobius"/>
    </source>
</evidence>
<evidence type="ECO:0000256" key="15">
    <source>
        <dbReference type="RuleBase" id="RU003346"/>
    </source>
</evidence>
<feature type="region of interest" description="Disordered" evidence="16">
    <location>
        <begin position="490"/>
        <end position="514"/>
    </location>
</feature>
<evidence type="ECO:0000256" key="5">
    <source>
        <dbReference type="ARBA" id="ARBA00022692"/>
    </source>
</evidence>
<comment type="similarity">
    <text evidence="2 15">Belongs to the major facilitator superfamily. Sugar transporter (TC 2.A.1.1) family.</text>
</comment>
<feature type="transmembrane region" description="Helical" evidence="17">
    <location>
        <begin position="62"/>
        <end position="81"/>
    </location>
</feature>
<keyword evidence="4 15" id="KW-0813">Transport</keyword>
<dbReference type="InterPro" id="IPR050814">
    <property type="entry name" value="Myo-inositol_Transporter"/>
</dbReference>
<feature type="transmembrane region" description="Helical" evidence="17">
    <location>
        <begin position="401"/>
        <end position="423"/>
    </location>
</feature>
<reference evidence="19" key="1">
    <citation type="submission" date="2021-01" db="EMBL/GenBank/DDBJ databases">
        <authorList>
            <person name="Corre E."/>
            <person name="Pelletier E."/>
            <person name="Niang G."/>
            <person name="Scheremetjew M."/>
            <person name="Finn R."/>
            <person name="Kale V."/>
            <person name="Holt S."/>
            <person name="Cochrane G."/>
            <person name="Meng A."/>
            <person name="Brown T."/>
            <person name="Cohen L."/>
        </authorList>
    </citation>
    <scope>NUCLEOTIDE SEQUENCE</scope>
    <source>
        <strain evidence="19">GSO104</strain>
    </source>
</reference>
<proteinExistence type="inferred from homology"/>
<keyword evidence="6 17" id="KW-1133">Transmembrane helix</keyword>
<dbReference type="SUPFAM" id="SSF103473">
    <property type="entry name" value="MFS general substrate transporter"/>
    <property type="match status" value="1"/>
</dbReference>
<evidence type="ECO:0000256" key="1">
    <source>
        <dbReference type="ARBA" id="ARBA00004141"/>
    </source>
</evidence>
<evidence type="ECO:0000256" key="13">
    <source>
        <dbReference type="ARBA" id="ARBA00044710"/>
    </source>
</evidence>
<dbReference type="AlphaFoldDB" id="A0A7S4VCK2"/>
<dbReference type="InterPro" id="IPR003663">
    <property type="entry name" value="Sugar/inositol_transpt"/>
</dbReference>
<dbReference type="InterPro" id="IPR005829">
    <property type="entry name" value="Sugar_transporter_CS"/>
</dbReference>
<evidence type="ECO:0000256" key="7">
    <source>
        <dbReference type="ARBA" id="ARBA00023136"/>
    </source>
</evidence>
<dbReference type="InterPro" id="IPR020846">
    <property type="entry name" value="MFS_dom"/>
</dbReference>
<dbReference type="GO" id="GO:0016020">
    <property type="term" value="C:membrane"/>
    <property type="evidence" value="ECO:0007669"/>
    <property type="project" value="UniProtKB-SubCell"/>
</dbReference>
<organism evidence="19">
    <name type="scientific">Ditylum brightwellii</name>
    <dbReference type="NCBI Taxonomy" id="49249"/>
    <lineage>
        <taxon>Eukaryota</taxon>
        <taxon>Sar</taxon>
        <taxon>Stramenopiles</taxon>
        <taxon>Ochrophyta</taxon>
        <taxon>Bacillariophyta</taxon>
        <taxon>Mediophyceae</taxon>
        <taxon>Lithodesmiophycidae</taxon>
        <taxon>Lithodesmiales</taxon>
        <taxon>Lithodesmiaceae</taxon>
        <taxon>Ditylum</taxon>
    </lineage>
</organism>
<feature type="transmembrane region" description="Helical" evidence="17">
    <location>
        <begin position="429"/>
        <end position="451"/>
    </location>
</feature>
<evidence type="ECO:0000256" key="2">
    <source>
        <dbReference type="ARBA" id="ARBA00010992"/>
    </source>
</evidence>
<comment type="catalytic activity">
    <reaction evidence="9">
        <text>D-glucose(out) = D-glucose(in)</text>
        <dbReference type="Rhea" id="RHEA:60376"/>
        <dbReference type="ChEBI" id="CHEBI:4167"/>
    </reaction>
    <physiologicalReaction direction="left-to-right" evidence="9">
        <dbReference type="Rhea" id="RHEA:60377"/>
    </physiologicalReaction>
</comment>
<protein>
    <recommendedName>
        <fullName evidence="14">Hexose transporter 1</fullName>
    </recommendedName>
</protein>
<evidence type="ECO:0000256" key="9">
    <source>
        <dbReference type="ARBA" id="ARBA00044648"/>
    </source>
</evidence>
<comment type="catalytic activity">
    <reaction evidence="11">
        <text>D-mannose(out) = D-mannose(in)</text>
        <dbReference type="Rhea" id="RHEA:78391"/>
        <dbReference type="ChEBI" id="CHEBI:4208"/>
    </reaction>
    <physiologicalReaction direction="left-to-right" evidence="11">
        <dbReference type="Rhea" id="RHEA:78392"/>
    </physiologicalReaction>
</comment>
<dbReference type="EMBL" id="HBNS01007138">
    <property type="protein sequence ID" value="CAE4589741.1"/>
    <property type="molecule type" value="Transcribed_RNA"/>
</dbReference>
<evidence type="ECO:0000256" key="6">
    <source>
        <dbReference type="ARBA" id="ARBA00022989"/>
    </source>
</evidence>
<keyword evidence="7 17" id="KW-0472">Membrane</keyword>
<comment type="subcellular location">
    <subcellularLocation>
        <location evidence="1">Membrane</location>
        <topology evidence="1">Multi-pass membrane protein</topology>
    </subcellularLocation>
</comment>
<dbReference type="InterPro" id="IPR005828">
    <property type="entry name" value="MFS_sugar_transport-like"/>
</dbReference>
<dbReference type="Pfam" id="PF00083">
    <property type="entry name" value="Sugar_tr"/>
    <property type="match status" value="1"/>
</dbReference>
<evidence type="ECO:0000256" key="4">
    <source>
        <dbReference type="ARBA" id="ARBA00022448"/>
    </source>
</evidence>
<comment type="subunit">
    <text evidence="3">Homodimer.</text>
</comment>
<feature type="transmembrane region" description="Helical" evidence="17">
    <location>
        <begin position="119"/>
        <end position="136"/>
    </location>
</feature>
<dbReference type="Gene3D" id="1.20.1250.20">
    <property type="entry name" value="MFS general substrate transporter like domains"/>
    <property type="match status" value="1"/>
</dbReference>
<feature type="transmembrane region" description="Helical" evidence="17">
    <location>
        <begin position="362"/>
        <end position="389"/>
    </location>
</feature>
<feature type="domain" description="Major facilitator superfamily (MFS) profile" evidence="18">
    <location>
        <begin position="24"/>
        <end position="455"/>
    </location>
</feature>
<gene>
    <name evidence="19" type="ORF">DBRI00130_LOCUS5787</name>
</gene>
<evidence type="ECO:0000256" key="11">
    <source>
        <dbReference type="ARBA" id="ARBA00044662"/>
    </source>
</evidence>
<dbReference type="PANTHER" id="PTHR48020">
    <property type="entry name" value="PROTON MYO-INOSITOL COTRANSPORTER"/>
    <property type="match status" value="1"/>
</dbReference>
<dbReference type="PROSITE" id="PS00216">
    <property type="entry name" value="SUGAR_TRANSPORT_1"/>
    <property type="match status" value="1"/>
</dbReference>
<sequence length="514" mass="55203">MESPTRPAAPSNDYSSITRATKLFALCAAVNSLNLGYDIGVNTGIAPLLEESMDLSETQVEIFIGSINLFAMVGSLASGYISDAYGRRGTFKVAAVGFVVGVLTMATAQSFAVLMLGRVLVGIGVGFGLAIDPLYISELSPPEHRGRLVTWSEFSINVGILLGFSSSLAFYGLEPDAAWRLMVGLGALLPIVMIVLVVCVMPESPRWLVSKGRNEEAVSVLQRLYGPDYNVTELTEAIHESLQKEQEAERTMGWGILLYPTPAYKRILLVGVGVAASQQIVGIDSIQYFLSYILEQSGVTDRKMQGLVLIMFGLLKVVMVFVAANLLDSKGRRPVFFLSLIVIFLSLIMLAINFVVGGENHSSSFTIFCLALYLAAFGVGMGPGAWLIPSEVFPLSIRAKAMSLATFVNRFVATIMASTVLSLTKVISWAGYFVGLATVAVIILVLMYLYLPETSGKSLEEMTVYFAQITGDASVLEVEEAHVAAKTIELSEEGGRRGGGEEEDDDSASGGVLS</sequence>
<accession>A0A7S4VCK2</accession>
<keyword evidence="5 17" id="KW-0812">Transmembrane</keyword>
<dbReference type="PANTHER" id="PTHR48020:SF49">
    <property type="entry name" value="SUGAR TRANSPORTER"/>
    <property type="match status" value="1"/>
</dbReference>
<evidence type="ECO:0000256" key="10">
    <source>
        <dbReference type="ARBA" id="ARBA00044656"/>
    </source>
</evidence>
<evidence type="ECO:0000256" key="14">
    <source>
        <dbReference type="ARBA" id="ARBA00044780"/>
    </source>
</evidence>
<feature type="transmembrane region" description="Helical" evidence="17">
    <location>
        <begin position="334"/>
        <end position="356"/>
    </location>
</feature>
<evidence type="ECO:0000259" key="18">
    <source>
        <dbReference type="PROSITE" id="PS50850"/>
    </source>
</evidence>
<name>A0A7S4VCK2_9STRA</name>
<comment type="catalytic activity">
    <reaction evidence="8">
        <text>D-galactose(in) = D-galactose(out)</text>
        <dbReference type="Rhea" id="RHEA:34915"/>
        <dbReference type="ChEBI" id="CHEBI:4139"/>
    </reaction>
    <physiologicalReaction direction="right-to-left" evidence="8">
        <dbReference type="Rhea" id="RHEA:34917"/>
    </physiologicalReaction>
</comment>
<dbReference type="PROSITE" id="PS50850">
    <property type="entry name" value="MFS"/>
    <property type="match status" value="1"/>
</dbReference>
<dbReference type="NCBIfam" id="TIGR00879">
    <property type="entry name" value="SP"/>
    <property type="match status" value="1"/>
</dbReference>
<feature type="transmembrane region" description="Helical" evidence="17">
    <location>
        <begin position="306"/>
        <end position="327"/>
    </location>
</feature>
<evidence type="ECO:0000313" key="19">
    <source>
        <dbReference type="EMBL" id="CAE4589741.1"/>
    </source>
</evidence>
<dbReference type="PRINTS" id="PR00171">
    <property type="entry name" value="SUGRTRNSPORT"/>
</dbReference>
<feature type="transmembrane region" description="Helical" evidence="17">
    <location>
        <begin position="177"/>
        <end position="201"/>
    </location>
</feature>
<feature type="transmembrane region" description="Helical" evidence="17">
    <location>
        <begin position="148"/>
        <end position="171"/>
    </location>
</feature>
<comment type="catalytic activity">
    <reaction evidence="12">
        <text>D-glucosamine(out) = D-glucosamine(in)</text>
        <dbReference type="Rhea" id="RHEA:78423"/>
        <dbReference type="ChEBI" id="CHEBI:58723"/>
    </reaction>
    <physiologicalReaction direction="left-to-right" evidence="12">
        <dbReference type="Rhea" id="RHEA:78424"/>
    </physiologicalReaction>
</comment>
<dbReference type="GO" id="GO:0022857">
    <property type="term" value="F:transmembrane transporter activity"/>
    <property type="evidence" value="ECO:0007669"/>
    <property type="project" value="InterPro"/>
</dbReference>
<comment type="catalytic activity">
    <reaction evidence="13">
        <text>D-fructose(out) = D-fructose(in)</text>
        <dbReference type="Rhea" id="RHEA:60372"/>
        <dbReference type="ChEBI" id="CHEBI:37721"/>
    </reaction>
    <physiologicalReaction direction="left-to-right" evidence="13">
        <dbReference type="Rhea" id="RHEA:60373"/>
    </physiologicalReaction>
</comment>
<evidence type="ECO:0000256" key="12">
    <source>
        <dbReference type="ARBA" id="ARBA00044668"/>
    </source>
</evidence>
<evidence type="ECO:0000256" key="8">
    <source>
        <dbReference type="ARBA" id="ARBA00044637"/>
    </source>
</evidence>
<evidence type="ECO:0000256" key="16">
    <source>
        <dbReference type="SAM" id="MobiDB-lite"/>
    </source>
</evidence>
<dbReference type="PROSITE" id="PS00217">
    <property type="entry name" value="SUGAR_TRANSPORT_2"/>
    <property type="match status" value="1"/>
</dbReference>
<comment type="catalytic activity">
    <reaction evidence="10">
        <text>D-xylose(out) = D-xylose(in)</text>
        <dbReference type="Rhea" id="RHEA:78427"/>
        <dbReference type="ChEBI" id="CHEBI:53455"/>
    </reaction>
    <physiologicalReaction direction="left-to-right" evidence="10">
        <dbReference type="Rhea" id="RHEA:78428"/>
    </physiologicalReaction>
</comment>
<feature type="transmembrane region" description="Helical" evidence="17">
    <location>
        <begin position="93"/>
        <end position="113"/>
    </location>
</feature>
<dbReference type="InterPro" id="IPR036259">
    <property type="entry name" value="MFS_trans_sf"/>
</dbReference>